<protein>
    <submittedName>
        <fullName evidence="1">Uncharacterized protein</fullName>
    </submittedName>
</protein>
<accession>A0A2K8T5M8</accession>
<dbReference type="Proteomes" id="UP000232003">
    <property type="component" value="Chromosome"/>
</dbReference>
<reference evidence="1 3" key="1">
    <citation type="submission" date="2017-11" db="EMBL/GenBank/DDBJ databases">
        <title>Complete genome of a free-living desiccation-tolerant cyanobacterium and its photosynthetic adaptation to extreme terrestrial habitat.</title>
        <authorList>
            <person name="Shang J."/>
        </authorList>
    </citation>
    <scope>NUCLEOTIDE SEQUENCE [LARGE SCALE GENOMIC DNA]</scope>
    <source>
        <strain evidence="1 3">CCNUN1</strain>
        <plasmid evidence="3">pnfsy03</plasmid>
        <plasmid evidence="2">pNFSY03</plasmid>
    </source>
</reference>
<geneLocation type="plasmid" evidence="2">
    <name>pNFSY03</name>
</geneLocation>
<dbReference type="Proteomes" id="UP000232003">
    <property type="component" value="Plasmid pNFSY03"/>
</dbReference>
<sequence length="212" mass="23097">MPTAVNYATLHQGQSPAPSRQCLIALKSVAPILYGLELFKRAILVKDLIADERTLASDLLDCFKVRHIEVAHAPAENLPLVLKLLEGSDRLLQWVLTAPVQQIRVQPIGMKSSEGFLAGYDRPSPRSISRKNLGNQENPIASSSDRLCDHLLGAAVHLCRVDVGHTEIESLAQSGDRRGAVTVVDVPGSLTDRCHLALRGTKSMLFHTCPPD</sequence>
<name>A0A2K8T5M8_9NOSO</name>
<organism evidence="1 3">
    <name type="scientific">Nostoc flagelliforme CCNUN1</name>
    <dbReference type="NCBI Taxonomy" id="2038116"/>
    <lineage>
        <taxon>Bacteria</taxon>
        <taxon>Bacillati</taxon>
        <taxon>Cyanobacteriota</taxon>
        <taxon>Cyanophyceae</taxon>
        <taxon>Nostocales</taxon>
        <taxon>Nostocaceae</taxon>
        <taxon>Nostoc</taxon>
    </lineage>
</organism>
<dbReference type="KEGG" id="nfl:COO91_09301"/>
<geneLocation type="plasmid" evidence="3">
    <name>pnfsy03</name>
</geneLocation>
<dbReference type="EMBL" id="CP024788">
    <property type="protein sequence ID" value="AUB43140.1"/>
    <property type="molecule type" value="Genomic_DNA"/>
</dbReference>
<dbReference type="KEGG" id="nfl:COO91_09081"/>
<dbReference type="EMBL" id="CP024785">
    <property type="protein sequence ID" value="AUB42930.1"/>
    <property type="molecule type" value="Genomic_DNA"/>
</dbReference>
<proteinExistence type="predicted"/>
<evidence type="ECO:0000313" key="3">
    <source>
        <dbReference type="Proteomes" id="UP000232003"/>
    </source>
</evidence>
<gene>
    <name evidence="1" type="ORF">COO91_09081</name>
    <name evidence="2" type="ORF">COO91_09301</name>
</gene>
<keyword evidence="2" id="KW-0614">Plasmid</keyword>
<evidence type="ECO:0000313" key="1">
    <source>
        <dbReference type="EMBL" id="AUB42930.1"/>
    </source>
</evidence>
<evidence type="ECO:0000313" key="2">
    <source>
        <dbReference type="EMBL" id="AUB43140.1"/>
    </source>
</evidence>
<keyword evidence="3" id="KW-1185">Reference proteome</keyword>
<dbReference type="AlphaFoldDB" id="A0A2K8T5M8"/>